<feature type="domain" description="Core shell protein Gag P30" evidence="1">
    <location>
        <begin position="73"/>
        <end position="202"/>
    </location>
</feature>
<evidence type="ECO:0000313" key="2">
    <source>
        <dbReference type="EMBL" id="BAB12261.1"/>
    </source>
</evidence>
<dbReference type="AlphaFoldDB" id="Q9GMT3"/>
<dbReference type="PANTHER" id="PTHR33166">
    <property type="entry name" value="GAG_P30 DOMAIN-CONTAINING PROTEIN"/>
    <property type="match status" value="1"/>
</dbReference>
<dbReference type="STRING" id="9541.ENSMFAP00000010164"/>
<reference evidence="2" key="1">
    <citation type="journal article" date="2001" name="Gene">
        <title>Assignment of 118 novel cDNAs of cynomolgus monkey brain to human chromosomes.</title>
        <authorList>
            <person name="Osada N."/>
            <person name="Hida M."/>
            <person name="Kususda J."/>
            <person name="Tanuma R."/>
            <person name="Iseki K."/>
            <person name="Hirata M."/>
            <person name="Suto Y."/>
            <person name="Hirai M."/>
            <person name="Terao K."/>
            <person name="Suzuki Y."/>
            <person name="Sugano S."/>
            <person name="Hashimoto K."/>
        </authorList>
    </citation>
    <scope>NUCLEOTIDE SEQUENCE</scope>
    <source>
        <tissue evidence="2">Cerebellum cortex</tissue>
    </source>
</reference>
<evidence type="ECO:0000259" key="1">
    <source>
        <dbReference type="Pfam" id="PF02093"/>
    </source>
</evidence>
<dbReference type="VEuPathDB" id="HostDB:ENSMFAG00000006010"/>
<dbReference type="Gene3D" id="1.10.375.10">
    <property type="entry name" value="Human Immunodeficiency Virus Type 1 Capsid Protein"/>
    <property type="match status" value="1"/>
</dbReference>
<dbReference type="GO" id="GO:0019068">
    <property type="term" value="P:virion assembly"/>
    <property type="evidence" value="ECO:0007669"/>
    <property type="project" value="InterPro"/>
</dbReference>
<name>Q9GMT3_MACFA</name>
<dbReference type="InterPro" id="IPR003036">
    <property type="entry name" value="Gag_P30"/>
</dbReference>
<dbReference type="Pfam" id="PF02093">
    <property type="entry name" value="Gag_p30"/>
    <property type="match status" value="1"/>
</dbReference>
<dbReference type="InterPro" id="IPR008919">
    <property type="entry name" value="Retrov_capsid_N"/>
</dbReference>
<dbReference type="SUPFAM" id="SSF47943">
    <property type="entry name" value="Retrovirus capsid protein, N-terminal core domain"/>
    <property type="match status" value="1"/>
</dbReference>
<sequence>MYLPGPPNSAEPAMAPAMAIAGPRPRPRCTLLCQGAPLIVGMHITLEGDCSHSRACLLEKEVLLGSVFFKTFDLYNWKSHSKGLRVSPQEFITRIWRIFSTHNPTWPGVQTLTATLLTAEDKSATMAKTEEEADNMCADNLVTCPVEVLVPIANPNWDPNDDKNQEWLHHYRNMLLRGMREASQPLVNWGNLRETEQGPNENQHS</sequence>
<protein>
    <recommendedName>
        <fullName evidence="1">Core shell protein Gag P30 domain-containing protein</fullName>
    </recommendedName>
</protein>
<dbReference type="InterPro" id="IPR050462">
    <property type="entry name" value="Retroviral_Gag-Pol_poly"/>
</dbReference>
<accession>Q9GMT3</accession>
<proteinExistence type="evidence at transcript level"/>
<dbReference type="EMBL" id="AB047835">
    <property type="protein sequence ID" value="BAB12261.1"/>
    <property type="molecule type" value="mRNA"/>
</dbReference>
<organism evidence="2">
    <name type="scientific">Macaca fascicularis</name>
    <name type="common">Crab-eating macaque</name>
    <name type="synonym">Cynomolgus monkey</name>
    <dbReference type="NCBI Taxonomy" id="9541"/>
    <lineage>
        <taxon>Eukaryota</taxon>
        <taxon>Metazoa</taxon>
        <taxon>Chordata</taxon>
        <taxon>Craniata</taxon>
        <taxon>Vertebrata</taxon>
        <taxon>Euteleostomi</taxon>
        <taxon>Mammalia</taxon>
        <taxon>Eutheria</taxon>
        <taxon>Euarchontoglires</taxon>
        <taxon>Primates</taxon>
        <taxon>Haplorrhini</taxon>
        <taxon>Catarrhini</taxon>
        <taxon>Cercopithecidae</taxon>
        <taxon>Cercopithecinae</taxon>
        <taxon>Macaca</taxon>
    </lineage>
</organism>
<dbReference type="OMA" id="NWGNLRE"/>